<feature type="region of interest" description="Disordered" evidence="1">
    <location>
        <begin position="32"/>
        <end position="55"/>
    </location>
</feature>
<name>A0A194PVY7_PAPXU</name>
<keyword evidence="2" id="KW-0812">Transmembrane</keyword>
<dbReference type="PANTHER" id="PTHR46876:SF1">
    <property type="entry name" value="LOW-DENSITY LIPOPROTEIN RECEPTOR-RELATED PROTEIN 11"/>
    <property type="match status" value="1"/>
</dbReference>
<evidence type="ECO:0000313" key="3">
    <source>
        <dbReference type="EMBL" id="KPI96924.1"/>
    </source>
</evidence>
<reference evidence="3 4" key="1">
    <citation type="journal article" date="2015" name="Nat. Commun.">
        <title>Outbred genome sequencing and CRISPR/Cas9 gene editing in butterflies.</title>
        <authorList>
            <person name="Li X."/>
            <person name="Fan D."/>
            <person name="Zhang W."/>
            <person name="Liu G."/>
            <person name="Zhang L."/>
            <person name="Zhao L."/>
            <person name="Fang X."/>
            <person name="Chen L."/>
            <person name="Dong Y."/>
            <person name="Chen Y."/>
            <person name="Ding Y."/>
            <person name="Zhao R."/>
            <person name="Feng M."/>
            <person name="Zhu Y."/>
            <person name="Feng Y."/>
            <person name="Jiang X."/>
            <person name="Zhu D."/>
            <person name="Xiang H."/>
            <person name="Feng X."/>
            <person name="Li S."/>
            <person name="Wang J."/>
            <person name="Zhang G."/>
            <person name="Kronforst M.R."/>
            <person name="Wang W."/>
        </authorList>
    </citation>
    <scope>NUCLEOTIDE SEQUENCE [LARGE SCALE GENOMIC DNA]</scope>
    <source>
        <strain evidence="3">Ya'a_city_454_Px</strain>
        <tissue evidence="3">Whole body</tissue>
    </source>
</reference>
<evidence type="ECO:0000256" key="2">
    <source>
        <dbReference type="SAM" id="Phobius"/>
    </source>
</evidence>
<dbReference type="PANTHER" id="PTHR46876">
    <property type="entry name" value="LOW-DENSITY LIPOPROTEIN RECEPTOR-RELATED PROTEIN 11"/>
    <property type="match status" value="1"/>
</dbReference>
<dbReference type="Proteomes" id="UP000053268">
    <property type="component" value="Unassembled WGS sequence"/>
</dbReference>
<dbReference type="EMBL" id="KQ459592">
    <property type="protein sequence ID" value="KPI96924.1"/>
    <property type="molecule type" value="Genomic_DNA"/>
</dbReference>
<proteinExistence type="predicted"/>
<evidence type="ECO:0000256" key="1">
    <source>
        <dbReference type="SAM" id="MobiDB-lite"/>
    </source>
</evidence>
<feature type="transmembrane region" description="Helical" evidence="2">
    <location>
        <begin position="59"/>
        <end position="80"/>
    </location>
</feature>
<sequence length="108" mass="11738">MGLFHPRKPFRRVNCAKRNLYRLLFTEKVALGRQAGPGPGLGPRPGAEAHDGPSERPPAAVLLLVLGTLMTAALGALLTCRARAARSRRRAHPRLALDADYLVNGMYL</sequence>
<dbReference type="AlphaFoldDB" id="A0A194PVY7"/>
<keyword evidence="4" id="KW-1185">Reference proteome</keyword>
<protein>
    <submittedName>
        <fullName evidence="3">Uncharacterized protein</fullName>
    </submittedName>
</protein>
<keyword evidence="2" id="KW-1133">Transmembrane helix</keyword>
<organism evidence="3 4">
    <name type="scientific">Papilio xuthus</name>
    <name type="common">Asian swallowtail butterfly</name>
    <dbReference type="NCBI Taxonomy" id="66420"/>
    <lineage>
        <taxon>Eukaryota</taxon>
        <taxon>Metazoa</taxon>
        <taxon>Ecdysozoa</taxon>
        <taxon>Arthropoda</taxon>
        <taxon>Hexapoda</taxon>
        <taxon>Insecta</taxon>
        <taxon>Pterygota</taxon>
        <taxon>Neoptera</taxon>
        <taxon>Endopterygota</taxon>
        <taxon>Lepidoptera</taxon>
        <taxon>Glossata</taxon>
        <taxon>Ditrysia</taxon>
        <taxon>Papilionoidea</taxon>
        <taxon>Papilionidae</taxon>
        <taxon>Papilioninae</taxon>
        <taxon>Papilio</taxon>
    </lineage>
</organism>
<keyword evidence="2" id="KW-0472">Membrane</keyword>
<accession>A0A194PVY7</accession>
<gene>
    <name evidence="3" type="ORF">RR46_05049</name>
</gene>
<evidence type="ECO:0000313" key="4">
    <source>
        <dbReference type="Proteomes" id="UP000053268"/>
    </source>
</evidence>